<dbReference type="CDD" id="cd09917">
    <property type="entry name" value="F-box_SF"/>
    <property type="match status" value="1"/>
</dbReference>
<feature type="region of interest" description="Disordered" evidence="1">
    <location>
        <begin position="1"/>
        <end position="77"/>
    </location>
</feature>
<keyword evidence="4" id="KW-1185">Reference proteome</keyword>
<proteinExistence type="predicted"/>
<sequence>MPVTTRSGASKATEEMPPGELQGLVKTAEAETKRTTAAEGLLPLKEKAADADDPETATDERGSVTPARPRKARRDASDAAAAAAAGRHISSLGDDILLEIFLRLPSLATLVRAAYTCRLWRRAVASSPAFRRRFRASHPSPLLGFFVNSRNVPSFPVFVPTRPRDLDLAAAVRGGDFFLTSLQGRPEEPTCWKIIDCRGGNILLLNLADKLLALLNPLTRQRERILNPVPQGVYHDFDYNDVGSIFCSDEDPMSFLVAFLAFDRLRWRIEAAVFASDTRNMECLFFLAAISM</sequence>
<dbReference type="Pfam" id="PF12937">
    <property type="entry name" value="F-box-like"/>
    <property type="match status" value="1"/>
</dbReference>
<dbReference type="AlphaFoldDB" id="A0AAV5DX23"/>
<reference evidence="3" key="2">
    <citation type="submission" date="2021-12" db="EMBL/GenBank/DDBJ databases">
        <title>Resequencing data analysis of finger millet.</title>
        <authorList>
            <person name="Hatakeyama M."/>
            <person name="Aluri S."/>
            <person name="Balachadran M.T."/>
            <person name="Sivarajan S.R."/>
            <person name="Poveda L."/>
            <person name="Shimizu-Inatsugi R."/>
            <person name="Schlapbach R."/>
            <person name="Sreeman S.M."/>
            <person name="Shimizu K.K."/>
        </authorList>
    </citation>
    <scope>NUCLEOTIDE SEQUENCE</scope>
</reference>
<dbReference type="InterPro" id="IPR036047">
    <property type="entry name" value="F-box-like_dom_sf"/>
</dbReference>
<comment type="caution">
    <text evidence="3">The sequence shown here is derived from an EMBL/GenBank/DDBJ whole genome shotgun (WGS) entry which is preliminary data.</text>
</comment>
<name>A0AAV5DX23_ELECO</name>
<dbReference type="Proteomes" id="UP001054889">
    <property type="component" value="Unassembled WGS sequence"/>
</dbReference>
<dbReference type="Gene3D" id="1.20.1280.50">
    <property type="match status" value="1"/>
</dbReference>
<protein>
    <recommendedName>
        <fullName evidence="2">F-box domain-containing protein</fullName>
    </recommendedName>
</protein>
<evidence type="ECO:0000256" key="1">
    <source>
        <dbReference type="SAM" id="MobiDB-lite"/>
    </source>
</evidence>
<dbReference type="SUPFAM" id="SSF81383">
    <property type="entry name" value="F-box domain"/>
    <property type="match status" value="1"/>
</dbReference>
<dbReference type="PANTHER" id="PTHR33207">
    <property type="entry name" value="F-BOX DOMAIN CONTAINING PROTEIN-RELATED"/>
    <property type="match status" value="1"/>
</dbReference>
<organism evidence="3 4">
    <name type="scientific">Eleusine coracana subsp. coracana</name>
    <dbReference type="NCBI Taxonomy" id="191504"/>
    <lineage>
        <taxon>Eukaryota</taxon>
        <taxon>Viridiplantae</taxon>
        <taxon>Streptophyta</taxon>
        <taxon>Embryophyta</taxon>
        <taxon>Tracheophyta</taxon>
        <taxon>Spermatophyta</taxon>
        <taxon>Magnoliopsida</taxon>
        <taxon>Liliopsida</taxon>
        <taxon>Poales</taxon>
        <taxon>Poaceae</taxon>
        <taxon>PACMAD clade</taxon>
        <taxon>Chloridoideae</taxon>
        <taxon>Cynodonteae</taxon>
        <taxon>Eleusininae</taxon>
        <taxon>Eleusine</taxon>
    </lineage>
</organism>
<feature type="compositionally biased region" description="Polar residues" evidence="1">
    <location>
        <begin position="1"/>
        <end position="10"/>
    </location>
</feature>
<reference evidence="3" key="1">
    <citation type="journal article" date="2018" name="DNA Res.">
        <title>Multiple hybrid de novo genome assembly of finger millet, an orphan allotetraploid crop.</title>
        <authorList>
            <person name="Hatakeyama M."/>
            <person name="Aluri S."/>
            <person name="Balachadran M.T."/>
            <person name="Sivarajan S.R."/>
            <person name="Patrignani A."/>
            <person name="Gruter S."/>
            <person name="Poveda L."/>
            <person name="Shimizu-Inatsugi R."/>
            <person name="Baeten J."/>
            <person name="Francoijs K.J."/>
            <person name="Nataraja K.N."/>
            <person name="Reddy Y.A.N."/>
            <person name="Phadnis S."/>
            <person name="Ravikumar R.L."/>
            <person name="Schlapbach R."/>
            <person name="Sreeman S.M."/>
            <person name="Shimizu K.K."/>
        </authorList>
    </citation>
    <scope>NUCLEOTIDE SEQUENCE</scope>
</reference>
<evidence type="ECO:0000313" key="4">
    <source>
        <dbReference type="Proteomes" id="UP001054889"/>
    </source>
</evidence>
<evidence type="ECO:0000313" key="3">
    <source>
        <dbReference type="EMBL" id="GJN15017.1"/>
    </source>
</evidence>
<accession>A0AAV5DX23</accession>
<feature type="domain" description="F-box" evidence="2">
    <location>
        <begin position="94"/>
        <end position="134"/>
    </location>
</feature>
<evidence type="ECO:0000259" key="2">
    <source>
        <dbReference type="Pfam" id="PF12937"/>
    </source>
</evidence>
<gene>
    <name evidence="3" type="primary">gb01902</name>
    <name evidence="3" type="ORF">PR202_gb01902</name>
</gene>
<dbReference type="EMBL" id="BQKI01000071">
    <property type="protein sequence ID" value="GJN15017.1"/>
    <property type="molecule type" value="Genomic_DNA"/>
</dbReference>
<dbReference type="InterPro" id="IPR001810">
    <property type="entry name" value="F-box_dom"/>
</dbReference>